<dbReference type="InterPro" id="IPR013740">
    <property type="entry name" value="Redoxin"/>
</dbReference>
<dbReference type="PROSITE" id="PS00194">
    <property type="entry name" value="THIOREDOXIN_1"/>
    <property type="match status" value="1"/>
</dbReference>
<protein>
    <submittedName>
        <fullName evidence="6">TlpA disulfide reductase family protein</fullName>
    </submittedName>
</protein>
<dbReference type="Proteomes" id="UP001348397">
    <property type="component" value="Unassembled WGS sequence"/>
</dbReference>
<dbReference type="PANTHER" id="PTHR42852">
    <property type="entry name" value="THIOL:DISULFIDE INTERCHANGE PROTEIN DSBE"/>
    <property type="match status" value="1"/>
</dbReference>
<dbReference type="Gene3D" id="3.40.30.10">
    <property type="entry name" value="Glutaredoxin"/>
    <property type="match status" value="1"/>
</dbReference>
<dbReference type="EMBL" id="JAYLAA010000043">
    <property type="protein sequence ID" value="MEC3876703.1"/>
    <property type="molecule type" value="Genomic_DNA"/>
</dbReference>
<dbReference type="InterPro" id="IPR017937">
    <property type="entry name" value="Thioredoxin_CS"/>
</dbReference>
<proteinExistence type="predicted"/>
<feature type="chain" id="PRO_5045805168" evidence="4">
    <location>
        <begin position="21"/>
        <end position="160"/>
    </location>
</feature>
<comment type="caution">
    <text evidence="6">The sequence shown here is derived from an EMBL/GenBank/DDBJ whole genome shotgun (WGS) entry which is preliminary data.</text>
</comment>
<evidence type="ECO:0000256" key="4">
    <source>
        <dbReference type="SAM" id="SignalP"/>
    </source>
</evidence>
<accession>A0ABU6HV32</accession>
<dbReference type="SUPFAM" id="SSF52833">
    <property type="entry name" value="Thioredoxin-like"/>
    <property type="match status" value="1"/>
</dbReference>
<sequence>MKTILAAALLLCLNFYSSQQVPNISLLSLTGEKLNISKIDSSEPVVMSFWATWCLPCMEELNTINEKYDDWKKKAKFKMFAISTDDARTTSKVKTVTKSKGWPYDILLDPNQSLKRALNINSIPYIVLVHKGKIVYSHVGYSSGDEEELIAKIEECNKNN</sequence>
<keyword evidence="2" id="KW-0201">Cytochrome c-type biogenesis</keyword>
<feature type="signal peptide" evidence="4">
    <location>
        <begin position="1"/>
        <end position="20"/>
    </location>
</feature>
<evidence type="ECO:0000313" key="7">
    <source>
        <dbReference type="Proteomes" id="UP001348397"/>
    </source>
</evidence>
<evidence type="ECO:0000256" key="2">
    <source>
        <dbReference type="ARBA" id="ARBA00022748"/>
    </source>
</evidence>
<dbReference type="CDD" id="cd02966">
    <property type="entry name" value="TlpA_like_family"/>
    <property type="match status" value="1"/>
</dbReference>
<dbReference type="PANTHER" id="PTHR42852:SF17">
    <property type="entry name" value="THIOREDOXIN-LIKE PROTEIN HI_1115"/>
    <property type="match status" value="1"/>
</dbReference>
<keyword evidence="3" id="KW-0676">Redox-active center</keyword>
<organism evidence="6 7">
    <name type="scientific">Chryseobacterium salviniae</name>
    <dbReference type="NCBI Taxonomy" id="3101750"/>
    <lineage>
        <taxon>Bacteria</taxon>
        <taxon>Pseudomonadati</taxon>
        <taxon>Bacteroidota</taxon>
        <taxon>Flavobacteriia</taxon>
        <taxon>Flavobacteriales</taxon>
        <taxon>Weeksellaceae</taxon>
        <taxon>Chryseobacterium group</taxon>
        <taxon>Chryseobacterium</taxon>
    </lineage>
</organism>
<evidence type="ECO:0000256" key="3">
    <source>
        <dbReference type="ARBA" id="ARBA00023284"/>
    </source>
</evidence>
<gene>
    <name evidence="6" type="ORF">SOP96_13345</name>
</gene>
<comment type="subcellular location">
    <subcellularLocation>
        <location evidence="1">Cell envelope</location>
    </subcellularLocation>
</comment>
<keyword evidence="4" id="KW-0732">Signal</keyword>
<evidence type="ECO:0000259" key="5">
    <source>
        <dbReference type="PROSITE" id="PS51352"/>
    </source>
</evidence>
<dbReference type="PROSITE" id="PS51352">
    <property type="entry name" value="THIOREDOXIN_2"/>
    <property type="match status" value="1"/>
</dbReference>
<dbReference type="InterPro" id="IPR050553">
    <property type="entry name" value="Thioredoxin_ResA/DsbE_sf"/>
</dbReference>
<name>A0ABU6HV32_9FLAO</name>
<dbReference type="Pfam" id="PF08534">
    <property type="entry name" value="Redoxin"/>
    <property type="match status" value="1"/>
</dbReference>
<evidence type="ECO:0000256" key="1">
    <source>
        <dbReference type="ARBA" id="ARBA00004196"/>
    </source>
</evidence>
<evidence type="ECO:0000313" key="6">
    <source>
        <dbReference type="EMBL" id="MEC3876703.1"/>
    </source>
</evidence>
<dbReference type="InterPro" id="IPR036249">
    <property type="entry name" value="Thioredoxin-like_sf"/>
</dbReference>
<keyword evidence="7" id="KW-1185">Reference proteome</keyword>
<dbReference type="RefSeq" id="WP_326321429.1">
    <property type="nucleotide sequence ID" value="NZ_JAYLAA010000043.1"/>
</dbReference>
<feature type="domain" description="Thioredoxin" evidence="5">
    <location>
        <begin position="15"/>
        <end position="158"/>
    </location>
</feature>
<dbReference type="InterPro" id="IPR013766">
    <property type="entry name" value="Thioredoxin_domain"/>
</dbReference>
<reference evidence="6 7" key="1">
    <citation type="submission" date="2024-01" db="EMBL/GenBank/DDBJ databases">
        <title>Chryseobacterium sp. T9W2-O.</title>
        <authorList>
            <person name="Maltman C."/>
        </authorList>
    </citation>
    <scope>NUCLEOTIDE SEQUENCE [LARGE SCALE GENOMIC DNA]</scope>
    <source>
        <strain evidence="6 7">T9W2-O</strain>
    </source>
</reference>